<dbReference type="SUPFAM" id="SSF53474">
    <property type="entry name" value="alpha/beta-Hydrolases"/>
    <property type="match status" value="1"/>
</dbReference>
<sequence>MKFVPCKKNKMRKILVFSLFLLVISFLQVKAQELKPLLEKLPGVEVLDKTPVNGYSESYLLKVKMPVDHNDTTKGFFTQRVFINHLSFDAPTVLVTEGYAAGHAMSPFYIEELTSLIHGNQITIEHRFFGESIPAGCPWQYLNVRQAAADHHQIISMLKPFYKGKWVTTGASKGGSTCVYHRALYPNDVEGTVSYVAPFTINNEDPRCIDFLKHVSTDSIRMKIHAFQRAVLQHREDMLKYISIDMKNADDSLIMSLDSTLDYMVVEYPFAFFQYCGSPSSIPAPDAKPTTLYKHLKKIIAPTSYGYRDQRSTGAFFVQAYNEVGYYGYDTTGVGDLLSIKSGYISNSIMVPRSAPVHYDPAMLEFVRNYIKTDAKNIIFIYGADDPWSATAAVCGDNKNVYFAMDKNNCHNVRIADMPDDVHAKIISLLNQWLSIQIK</sequence>
<keyword evidence="1" id="KW-0645">Protease</keyword>
<keyword evidence="4" id="KW-0031">Aminopeptidase</keyword>
<evidence type="ECO:0000256" key="3">
    <source>
        <dbReference type="ARBA" id="ARBA00022801"/>
    </source>
</evidence>
<organism evidence="4">
    <name type="scientific">bioreactor metagenome</name>
    <dbReference type="NCBI Taxonomy" id="1076179"/>
    <lineage>
        <taxon>unclassified sequences</taxon>
        <taxon>metagenomes</taxon>
        <taxon>ecological metagenomes</taxon>
    </lineage>
</organism>
<keyword evidence="3 4" id="KW-0378">Hydrolase</keyword>
<reference evidence="4" key="1">
    <citation type="submission" date="2019-08" db="EMBL/GenBank/DDBJ databases">
        <authorList>
            <person name="Kucharzyk K."/>
            <person name="Murdoch R.W."/>
            <person name="Higgins S."/>
            <person name="Loffler F."/>
        </authorList>
    </citation>
    <scope>NUCLEOTIDE SEQUENCE</scope>
</reference>
<dbReference type="GO" id="GO:0004177">
    <property type="term" value="F:aminopeptidase activity"/>
    <property type="evidence" value="ECO:0007669"/>
    <property type="project" value="UniProtKB-KW"/>
</dbReference>
<keyword evidence="2" id="KW-0732">Signal</keyword>
<dbReference type="PANTHER" id="PTHR11010">
    <property type="entry name" value="PROTEASE S28 PRO-X CARBOXYPEPTIDASE-RELATED"/>
    <property type="match status" value="1"/>
</dbReference>
<dbReference type="InterPro" id="IPR029058">
    <property type="entry name" value="AB_hydrolase_fold"/>
</dbReference>
<protein>
    <submittedName>
        <fullName evidence="4">Prolyl tri/tetrapeptidyl aminopeptidase</fullName>
        <ecNumber evidence="4">3.4.11.-</ecNumber>
    </submittedName>
</protein>
<dbReference type="EC" id="3.4.11.-" evidence="4"/>
<name>A0A644WQN4_9ZZZZ</name>
<evidence type="ECO:0000256" key="1">
    <source>
        <dbReference type="ARBA" id="ARBA00022670"/>
    </source>
</evidence>
<dbReference type="PANTHER" id="PTHR11010:SF38">
    <property type="entry name" value="LYSOSOMAL PRO-X CARBOXYPEPTIDASE"/>
    <property type="match status" value="1"/>
</dbReference>
<dbReference type="InterPro" id="IPR008761">
    <property type="entry name" value="Peptidase_S37"/>
</dbReference>
<dbReference type="EMBL" id="VSSQ01001183">
    <property type="protein sequence ID" value="MPM05967.1"/>
    <property type="molecule type" value="Genomic_DNA"/>
</dbReference>
<proteinExistence type="predicted"/>
<gene>
    <name evidence="4" type="primary">ptp_3</name>
    <name evidence="4" type="ORF">SDC9_52262</name>
</gene>
<evidence type="ECO:0000313" key="4">
    <source>
        <dbReference type="EMBL" id="MPM05967.1"/>
    </source>
</evidence>
<dbReference type="Gene3D" id="3.40.50.1820">
    <property type="entry name" value="alpha/beta hydrolase"/>
    <property type="match status" value="1"/>
</dbReference>
<dbReference type="AlphaFoldDB" id="A0A644WQN4"/>
<accession>A0A644WQN4</accession>
<comment type="caution">
    <text evidence="4">The sequence shown here is derived from an EMBL/GenBank/DDBJ whole genome shotgun (WGS) entry which is preliminary data.</text>
</comment>
<dbReference type="GO" id="GO:0006508">
    <property type="term" value="P:proteolysis"/>
    <property type="evidence" value="ECO:0007669"/>
    <property type="project" value="UniProtKB-KW"/>
</dbReference>
<dbReference type="GO" id="GO:0008239">
    <property type="term" value="F:dipeptidyl-peptidase activity"/>
    <property type="evidence" value="ECO:0007669"/>
    <property type="project" value="TreeGrafter"/>
</dbReference>
<dbReference type="Pfam" id="PF05576">
    <property type="entry name" value="Peptidase_S37"/>
    <property type="match status" value="1"/>
</dbReference>
<evidence type="ECO:0000256" key="2">
    <source>
        <dbReference type="ARBA" id="ARBA00022729"/>
    </source>
</evidence>